<dbReference type="AlphaFoldDB" id="A0A4V2XWA2"/>
<comment type="caution">
    <text evidence="3">The sequence shown here is derived from an EMBL/GenBank/DDBJ whole genome shotgun (WGS) entry which is preliminary data.</text>
</comment>
<protein>
    <submittedName>
        <fullName evidence="3">Uncharacterized protein</fullName>
    </submittedName>
</protein>
<gene>
    <name evidence="3" type="ORF">E1212_21120</name>
</gene>
<evidence type="ECO:0000313" key="4">
    <source>
        <dbReference type="Proteomes" id="UP000295621"/>
    </source>
</evidence>
<dbReference type="EMBL" id="SMKL01000055">
    <property type="protein sequence ID" value="TDC48515.1"/>
    <property type="molecule type" value="Genomic_DNA"/>
</dbReference>
<feature type="region of interest" description="Disordered" evidence="1">
    <location>
        <begin position="24"/>
        <end position="66"/>
    </location>
</feature>
<feature type="compositionally biased region" description="Pro residues" evidence="1">
    <location>
        <begin position="47"/>
        <end position="66"/>
    </location>
</feature>
<accession>A0A4V2XWA2</accession>
<feature type="signal peptide" evidence="2">
    <location>
        <begin position="1"/>
        <end position="23"/>
    </location>
</feature>
<feature type="non-terminal residue" evidence="3">
    <location>
        <position position="66"/>
    </location>
</feature>
<keyword evidence="4" id="KW-1185">Reference proteome</keyword>
<dbReference type="PROSITE" id="PS51257">
    <property type="entry name" value="PROKAR_LIPOPROTEIN"/>
    <property type="match status" value="1"/>
</dbReference>
<reference evidence="3 4" key="1">
    <citation type="submission" date="2019-02" db="EMBL/GenBank/DDBJ databases">
        <title>Draft genome sequences of novel Actinobacteria.</title>
        <authorList>
            <person name="Sahin N."/>
            <person name="Ay H."/>
            <person name="Saygin H."/>
        </authorList>
    </citation>
    <scope>NUCLEOTIDE SEQUENCE [LARGE SCALE GENOMIC DNA]</scope>
    <source>
        <strain evidence="3 4">KC603</strain>
    </source>
</reference>
<evidence type="ECO:0000313" key="3">
    <source>
        <dbReference type="EMBL" id="TDC48515.1"/>
    </source>
</evidence>
<sequence length="66" mass="6281">MRGRGVLLTAGVAAAAVVLAGCAGDDGVSVPSAPPTSPATATTGTPAPSPTPTPPPEPPPSPVRWV</sequence>
<dbReference type="Proteomes" id="UP000295621">
    <property type="component" value="Unassembled WGS sequence"/>
</dbReference>
<name>A0A4V2XWA2_9ACTN</name>
<feature type="chain" id="PRO_5039137531" evidence="2">
    <location>
        <begin position="24"/>
        <end position="66"/>
    </location>
</feature>
<evidence type="ECO:0000256" key="2">
    <source>
        <dbReference type="SAM" id="SignalP"/>
    </source>
</evidence>
<evidence type="ECO:0000256" key="1">
    <source>
        <dbReference type="SAM" id="MobiDB-lite"/>
    </source>
</evidence>
<organism evidence="3 4">
    <name type="scientific">Jiangella ureilytica</name>
    <dbReference type="NCBI Taxonomy" id="2530374"/>
    <lineage>
        <taxon>Bacteria</taxon>
        <taxon>Bacillati</taxon>
        <taxon>Actinomycetota</taxon>
        <taxon>Actinomycetes</taxon>
        <taxon>Jiangellales</taxon>
        <taxon>Jiangellaceae</taxon>
        <taxon>Jiangella</taxon>
    </lineage>
</organism>
<keyword evidence="2" id="KW-0732">Signal</keyword>
<proteinExistence type="predicted"/>